<dbReference type="Proteomes" id="UP000775213">
    <property type="component" value="Unassembled WGS sequence"/>
</dbReference>
<dbReference type="EMBL" id="JAGFBR010000004">
    <property type="protein sequence ID" value="KAH0467691.1"/>
    <property type="molecule type" value="Genomic_DNA"/>
</dbReference>
<reference evidence="1 2" key="1">
    <citation type="journal article" date="2021" name="Hortic Res">
        <title>Chromosome-scale assembly of the Dendrobium chrysotoxum genome enhances the understanding of orchid evolution.</title>
        <authorList>
            <person name="Zhang Y."/>
            <person name="Zhang G.Q."/>
            <person name="Zhang D."/>
            <person name="Liu X.D."/>
            <person name="Xu X.Y."/>
            <person name="Sun W.H."/>
            <person name="Yu X."/>
            <person name="Zhu X."/>
            <person name="Wang Z.W."/>
            <person name="Zhao X."/>
            <person name="Zhong W.Y."/>
            <person name="Chen H."/>
            <person name="Yin W.L."/>
            <person name="Huang T."/>
            <person name="Niu S.C."/>
            <person name="Liu Z.J."/>
        </authorList>
    </citation>
    <scope>NUCLEOTIDE SEQUENCE [LARGE SCALE GENOMIC DNA]</scope>
    <source>
        <strain evidence="1">Lindl</strain>
    </source>
</reference>
<keyword evidence="2" id="KW-1185">Reference proteome</keyword>
<evidence type="ECO:0000313" key="2">
    <source>
        <dbReference type="Proteomes" id="UP000775213"/>
    </source>
</evidence>
<evidence type="ECO:0000313" key="1">
    <source>
        <dbReference type="EMBL" id="KAH0467691.1"/>
    </source>
</evidence>
<sequence>MGSPSDVVGVRASKRSSVMVAASPNEHRVIDSKTSPTQAAISTFFITADKTILKHARGNTIGKYDKSYGHEAAPTQR</sequence>
<dbReference type="InterPro" id="IPR005050">
    <property type="entry name" value="Enod93"/>
</dbReference>
<accession>A0AAV7HGJ4</accession>
<comment type="caution">
    <text evidence="1">The sequence shown here is derived from an EMBL/GenBank/DDBJ whole genome shotgun (WGS) entry which is preliminary data.</text>
</comment>
<protein>
    <submittedName>
        <fullName evidence="1">Uncharacterized protein</fullName>
    </submittedName>
</protein>
<dbReference type="Pfam" id="PF03386">
    <property type="entry name" value="ENOD93"/>
    <property type="match status" value="1"/>
</dbReference>
<organism evidence="1 2">
    <name type="scientific">Dendrobium chrysotoxum</name>
    <name type="common">Orchid</name>
    <dbReference type="NCBI Taxonomy" id="161865"/>
    <lineage>
        <taxon>Eukaryota</taxon>
        <taxon>Viridiplantae</taxon>
        <taxon>Streptophyta</taxon>
        <taxon>Embryophyta</taxon>
        <taxon>Tracheophyta</taxon>
        <taxon>Spermatophyta</taxon>
        <taxon>Magnoliopsida</taxon>
        <taxon>Liliopsida</taxon>
        <taxon>Asparagales</taxon>
        <taxon>Orchidaceae</taxon>
        <taxon>Epidendroideae</taxon>
        <taxon>Malaxideae</taxon>
        <taxon>Dendrobiinae</taxon>
        <taxon>Dendrobium</taxon>
    </lineage>
</organism>
<proteinExistence type="predicted"/>
<dbReference type="AlphaFoldDB" id="A0AAV7HGJ4"/>
<gene>
    <name evidence="1" type="ORF">IEQ34_002724</name>
</gene>
<name>A0AAV7HGJ4_DENCH</name>